<evidence type="ECO:0000256" key="1">
    <source>
        <dbReference type="SAM" id="SignalP"/>
    </source>
</evidence>
<accession>V6EZX6</accession>
<dbReference type="PROSITE" id="PS51257">
    <property type="entry name" value="PROKAR_LIPOPROTEIN"/>
    <property type="match status" value="1"/>
</dbReference>
<dbReference type="Proteomes" id="UP000018922">
    <property type="component" value="Chromosome I"/>
</dbReference>
<dbReference type="AlphaFoldDB" id="V6EZX6"/>
<dbReference type="HOGENOM" id="CLU_930007_0_0_5"/>
<dbReference type="eggNOG" id="ENOG50332W2">
    <property type="taxonomic scope" value="Bacteria"/>
</dbReference>
<keyword evidence="1" id="KW-0732">Signal</keyword>
<dbReference type="STRING" id="1430440.MGMSRv2__0401"/>
<reference evidence="2 3" key="1">
    <citation type="journal article" date="2014" name="Genome Announc.">
        <title>Complete genome sequence of Magnetospirillum gryphiswaldense MSR-1.</title>
        <authorList>
            <person name="Wang X."/>
            <person name="Wang Q."/>
            <person name="Zhang W."/>
            <person name="Wang Y."/>
            <person name="Li L."/>
            <person name="Wen T."/>
            <person name="Zhang T."/>
            <person name="Zhang Y."/>
            <person name="Xu J."/>
            <person name="Hu J."/>
            <person name="Li S."/>
            <person name="Liu L."/>
            <person name="Liu J."/>
            <person name="Jiang W."/>
            <person name="Tian J."/>
            <person name="Li Y."/>
            <person name="Schuler D."/>
            <person name="Wang L."/>
            <person name="Li J."/>
        </authorList>
    </citation>
    <scope>NUCLEOTIDE SEQUENCE [LARGE SCALE GENOMIC DNA]</scope>
    <source>
        <strain evidence="3">DSM 6361 / JCM 21280 / NBRC 15271 / MSR-1</strain>
    </source>
</reference>
<evidence type="ECO:0008006" key="4">
    <source>
        <dbReference type="Google" id="ProtNLM"/>
    </source>
</evidence>
<feature type="signal peptide" evidence="1">
    <location>
        <begin position="1"/>
        <end position="21"/>
    </location>
</feature>
<keyword evidence="3" id="KW-1185">Reference proteome</keyword>
<evidence type="ECO:0000313" key="2">
    <source>
        <dbReference type="EMBL" id="CDK97616.1"/>
    </source>
</evidence>
<feature type="chain" id="PRO_5004746668" description="Secreted protein" evidence="1">
    <location>
        <begin position="22"/>
        <end position="299"/>
    </location>
</feature>
<dbReference type="KEGG" id="mgy:MGMSRv2__0401"/>
<proteinExistence type="predicted"/>
<gene>
    <name evidence="2" type="ordered locus">MGMSRv2__0401</name>
</gene>
<organism evidence="2 3">
    <name type="scientific">Magnetospirillum gryphiswaldense (strain DSM 6361 / JCM 21280 / NBRC 15271 / MSR-1)</name>
    <dbReference type="NCBI Taxonomy" id="431944"/>
    <lineage>
        <taxon>Bacteria</taxon>
        <taxon>Pseudomonadati</taxon>
        <taxon>Pseudomonadota</taxon>
        <taxon>Alphaproteobacteria</taxon>
        <taxon>Rhodospirillales</taxon>
        <taxon>Rhodospirillaceae</taxon>
        <taxon>Magnetospirillum</taxon>
    </lineage>
</organism>
<name>V6EZX6_MAGGM</name>
<dbReference type="EMBL" id="HG794546">
    <property type="protein sequence ID" value="CDK97616.1"/>
    <property type="molecule type" value="Genomic_DNA"/>
</dbReference>
<protein>
    <recommendedName>
        <fullName evidence="4">Secreted protein</fullName>
    </recommendedName>
</protein>
<sequence length="299" mass="31484">MRMHSLIQISCVMLMATVASACTRLADSYQVDPVSKTRLAGPGVTASGKPDGTFKVFDLDNDSLVGGCGYKQAVDDMACRWRLMDFLIGLSEQRCSDHKARIESSAAVSDFGFSSVTTVLGGVGAIATGATTARVLAGSAGMVSGVHADWNESVYMNKVATAIVARIDANRAAILNELRTARESASEPNSGKVFTTEAMLAGIYRFHEACSFYSALSSMTQNAALPDTVESVRGRVEMAQKDVAALEQQIATTTDPKALAALQRLLATRVNTLNFLTTQLGVLETRAGSGLGAAPATSQ</sequence>
<evidence type="ECO:0000313" key="3">
    <source>
        <dbReference type="Proteomes" id="UP000018922"/>
    </source>
</evidence>